<sequence length="289" mass="31980">MSIEQRVNEEVYYGIIPTTRKDKMYNFWDILLATGAWAIATWCYVQGGYGATILGMKEVITNTFFGMTLAGLILCLAVIIPTRYGIDLWVYQKAVFGYRGMTLIAILAIASSFGYEAINAQLYANSITKIVEAAGIRVASGWSPWIASTCILFGMWIALRGPIAVKKATRIMVPSLMAVGVIIIILVFSNYSFAELAAIKPLNLADYPNRWEAYMIVMEWNIAFIFAWYAALGVLPRLVKTERESYWGHVGGFAMIMAIFICIGAITALAMVSPLTPNDGGRGFFSCFL</sequence>
<keyword evidence="1" id="KW-1133">Transmembrane helix</keyword>
<dbReference type="AlphaFoldDB" id="A0A0B7MCC5"/>
<evidence type="ECO:0000256" key="1">
    <source>
        <dbReference type="SAM" id="Phobius"/>
    </source>
</evidence>
<protein>
    <submittedName>
        <fullName evidence="2">Uncharacterized protein</fullName>
    </submittedName>
</protein>
<dbReference type="Proteomes" id="UP000046155">
    <property type="component" value="Unassembled WGS sequence"/>
</dbReference>
<keyword evidence="1" id="KW-0472">Membrane</keyword>
<name>A0A0B7MCC5_9FIRM</name>
<evidence type="ECO:0000313" key="3">
    <source>
        <dbReference type="Proteomes" id="UP000046155"/>
    </source>
</evidence>
<feature type="transmembrane region" description="Helical" evidence="1">
    <location>
        <begin position="142"/>
        <end position="159"/>
    </location>
</feature>
<dbReference type="OrthoDB" id="383955at2"/>
<proteinExistence type="predicted"/>
<dbReference type="RefSeq" id="WP_044664403.1">
    <property type="nucleotide sequence ID" value="NZ_CDRZ01000062.1"/>
</dbReference>
<feature type="transmembrane region" description="Helical" evidence="1">
    <location>
        <begin position="27"/>
        <end position="47"/>
    </location>
</feature>
<organism evidence="2 3">
    <name type="scientific">Syntrophaceticus schinkii</name>
    <dbReference type="NCBI Taxonomy" id="499207"/>
    <lineage>
        <taxon>Bacteria</taxon>
        <taxon>Bacillati</taxon>
        <taxon>Bacillota</taxon>
        <taxon>Clostridia</taxon>
        <taxon>Thermoanaerobacterales</taxon>
        <taxon>Thermoanaerobacterales Family III. Incertae Sedis</taxon>
        <taxon>Syntrophaceticus</taxon>
    </lineage>
</organism>
<gene>
    <name evidence="2" type="ORF">SSCH_1540009</name>
</gene>
<keyword evidence="1" id="KW-0812">Transmembrane</keyword>
<feature type="transmembrane region" description="Helical" evidence="1">
    <location>
        <begin position="171"/>
        <end position="193"/>
    </location>
</feature>
<evidence type="ECO:0000313" key="2">
    <source>
        <dbReference type="EMBL" id="CEO88189.1"/>
    </source>
</evidence>
<feature type="transmembrane region" description="Helical" evidence="1">
    <location>
        <begin position="247"/>
        <end position="272"/>
    </location>
</feature>
<keyword evidence="3" id="KW-1185">Reference proteome</keyword>
<feature type="transmembrane region" description="Helical" evidence="1">
    <location>
        <begin position="101"/>
        <end position="122"/>
    </location>
</feature>
<dbReference type="EMBL" id="CDRZ01000062">
    <property type="protein sequence ID" value="CEO88189.1"/>
    <property type="molecule type" value="Genomic_DNA"/>
</dbReference>
<dbReference type="Gene3D" id="1.10.4160.10">
    <property type="entry name" value="Hydantoin permease"/>
    <property type="match status" value="1"/>
</dbReference>
<feature type="transmembrane region" description="Helical" evidence="1">
    <location>
        <begin position="59"/>
        <end position="80"/>
    </location>
</feature>
<feature type="transmembrane region" description="Helical" evidence="1">
    <location>
        <begin position="213"/>
        <end position="235"/>
    </location>
</feature>
<accession>A0A0B7MCC5</accession>
<reference evidence="3" key="1">
    <citation type="submission" date="2015-01" db="EMBL/GenBank/DDBJ databases">
        <authorList>
            <person name="Manzoor Shahid"/>
            <person name="Zubair Saima"/>
        </authorList>
    </citation>
    <scope>NUCLEOTIDE SEQUENCE [LARGE SCALE GENOMIC DNA]</scope>
    <source>
        <strain evidence="3">Sp3</strain>
    </source>
</reference>